<evidence type="ECO:0000313" key="2">
    <source>
        <dbReference type="EMBL" id="AXV06938.1"/>
    </source>
</evidence>
<dbReference type="KEGG" id="euz:DVS28_a2256"/>
<sequence length="434" mass="46567">MVLVVSILLALGATGAAAGSLVTSAAPGLPAQVVEFTPDATREEGYPTTTWTADGPVDGTSQWRVVHGTGNAAELWLHATPDGRLYDFGGRYLNYSDDDGETWQSVRPLEPLVNGEGSVVMAPNGDVVGVTWDPYAGDRILTFKYTAATGTWEYAADPFHTPFWDRPGIDVIPGDFTSPTGEQVSYITLIKGFPHELWHYSYDGLHYPFTISRAVDDRTTTPISDWLDVEPDATLDWIQPLPVLGGMVTPLGGGRGLGGSMMFDGEDMRWHRFTMPEGAIPGGITQTDSRGRLHNVVRSGDDAVYRISTDGGRSWSGDLVLPGIRPGDMKANAAVGVAAVSGVDGTQDVLYKLDISTDVPTLTQRFEIGLGDDCRCSGIGFYGVQGGHRFDFHTVVILPDGRLAVSFMDSTTITSFPTLDLPVVAPALAVELPE</sequence>
<dbReference type="AlphaFoldDB" id="A0A346XXJ1"/>
<gene>
    <name evidence="2" type="ORF">DVS28_a2256</name>
</gene>
<evidence type="ECO:0008006" key="4">
    <source>
        <dbReference type="Google" id="ProtNLM"/>
    </source>
</evidence>
<dbReference type="InterPro" id="IPR036278">
    <property type="entry name" value="Sialidase_sf"/>
</dbReference>
<name>A0A346XXJ1_9ACTN</name>
<dbReference type="SUPFAM" id="SSF50939">
    <property type="entry name" value="Sialidases"/>
    <property type="match status" value="1"/>
</dbReference>
<feature type="chain" id="PRO_5016741438" description="Exo-alpha-sialidase" evidence="1">
    <location>
        <begin position="19"/>
        <end position="434"/>
    </location>
</feature>
<proteinExistence type="predicted"/>
<protein>
    <recommendedName>
        <fullName evidence="4">Exo-alpha-sialidase</fullName>
    </recommendedName>
</protein>
<reference evidence="2 3" key="1">
    <citation type="submission" date="2018-09" db="EMBL/GenBank/DDBJ databases">
        <title>Complete genome sequence of Euzebya sp. DY32-46 isolated from seawater of Pacific Ocean.</title>
        <authorList>
            <person name="Xu L."/>
            <person name="Wu Y.-H."/>
            <person name="Xu X.-W."/>
        </authorList>
    </citation>
    <scope>NUCLEOTIDE SEQUENCE [LARGE SCALE GENOMIC DNA]</scope>
    <source>
        <strain evidence="2 3">DY32-46</strain>
    </source>
</reference>
<evidence type="ECO:0000313" key="3">
    <source>
        <dbReference type="Proteomes" id="UP000264006"/>
    </source>
</evidence>
<accession>A0A346XXJ1</accession>
<keyword evidence="3" id="KW-1185">Reference proteome</keyword>
<dbReference type="CDD" id="cd15482">
    <property type="entry name" value="Sialidase_non-viral"/>
    <property type="match status" value="1"/>
</dbReference>
<dbReference type="Proteomes" id="UP000264006">
    <property type="component" value="Chromosome"/>
</dbReference>
<evidence type="ECO:0000256" key="1">
    <source>
        <dbReference type="SAM" id="SignalP"/>
    </source>
</evidence>
<keyword evidence="1" id="KW-0732">Signal</keyword>
<feature type="signal peptide" evidence="1">
    <location>
        <begin position="1"/>
        <end position="18"/>
    </location>
</feature>
<dbReference type="EMBL" id="CP031165">
    <property type="protein sequence ID" value="AXV06938.1"/>
    <property type="molecule type" value="Genomic_DNA"/>
</dbReference>
<organism evidence="2 3">
    <name type="scientific">Euzebya pacifica</name>
    <dbReference type="NCBI Taxonomy" id="1608957"/>
    <lineage>
        <taxon>Bacteria</taxon>
        <taxon>Bacillati</taxon>
        <taxon>Actinomycetota</taxon>
        <taxon>Nitriliruptoria</taxon>
        <taxon>Euzebyales</taxon>
    </lineage>
</organism>